<protein>
    <submittedName>
        <fullName evidence="2">Uncharacterized protein</fullName>
    </submittedName>
</protein>
<sequence>MKDHMVLSLNSSSSSSRTQEARRQNKNIVPYLFWS</sequence>
<dbReference type="EMBL" id="GGEC01093193">
    <property type="protein sequence ID" value="MBX73677.1"/>
    <property type="molecule type" value="Transcribed_RNA"/>
</dbReference>
<evidence type="ECO:0000256" key="1">
    <source>
        <dbReference type="SAM" id="MobiDB-lite"/>
    </source>
</evidence>
<accession>A0A2P2R3C8</accession>
<organism evidence="2">
    <name type="scientific">Rhizophora mucronata</name>
    <name type="common">Asiatic mangrove</name>
    <dbReference type="NCBI Taxonomy" id="61149"/>
    <lineage>
        <taxon>Eukaryota</taxon>
        <taxon>Viridiplantae</taxon>
        <taxon>Streptophyta</taxon>
        <taxon>Embryophyta</taxon>
        <taxon>Tracheophyta</taxon>
        <taxon>Spermatophyta</taxon>
        <taxon>Magnoliopsida</taxon>
        <taxon>eudicotyledons</taxon>
        <taxon>Gunneridae</taxon>
        <taxon>Pentapetalae</taxon>
        <taxon>rosids</taxon>
        <taxon>fabids</taxon>
        <taxon>Malpighiales</taxon>
        <taxon>Rhizophoraceae</taxon>
        <taxon>Rhizophora</taxon>
    </lineage>
</organism>
<reference evidence="2" key="1">
    <citation type="submission" date="2018-02" db="EMBL/GenBank/DDBJ databases">
        <title>Rhizophora mucronata_Transcriptome.</title>
        <authorList>
            <person name="Meera S.P."/>
            <person name="Sreeshan A."/>
            <person name="Augustine A."/>
        </authorList>
    </citation>
    <scope>NUCLEOTIDE SEQUENCE</scope>
    <source>
        <tissue evidence="2">Leaf</tissue>
    </source>
</reference>
<dbReference type="AlphaFoldDB" id="A0A2P2R3C8"/>
<feature type="region of interest" description="Disordered" evidence="1">
    <location>
        <begin position="1"/>
        <end position="23"/>
    </location>
</feature>
<name>A0A2P2R3C8_RHIMU</name>
<feature type="compositionally biased region" description="Low complexity" evidence="1">
    <location>
        <begin position="7"/>
        <end position="16"/>
    </location>
</feature>
<evidence type="ECO:0000313" key="2">
    <source>
        <dbReference type="EMBL" id="MBX73677.1"/>
    </source>
</evidence>
<proteinExistence type="predicted"/>